<proteinExistence type="predicted"/>
<name>A0A3D9UQU8_9MICO</name>
<protein>
    <submittedName>
        <fullName evidence="1">Uncharacterized protein</fullName>
    </submittedName>
</protein>
<accession>A0A3D9UQU8</accession>
<dbReference type="Proteomes" id="UP000256253">
    <property type="component" value="Unassembled WGS sequence"/>
</dbReference>
<evidence type="ECO:0000313" key="2">
    <source>
        <dbReference type="Proteomes" id="UP000256253"/>
    </source>
</evidence>
<reference evidence="1 2" key="1">
    <citation type="submission" date="2018-08" db="EMBL/GenBank/DDBJ databases">
        <title>Sequencing the genomes of 1000 actinobacteria strains.</title>
        <authorList>
            <person name="Klenk H.-P."/>
        </authorList>
    </citation>
    <scope>NUCLEOTIDE SEQUENCE [LARGE SCALE GENOMIC DNA]</scope>
    <source>
        <strain evidence="1 2">DSM 22967</strain>
    </source>
</reference>
<gene>
    <name evidence="1" type="ORF">DFJ65_2798</name>
</gene>
<dbReference type="AlphaFoldDB" id="A0A3D9UQU8"/>
<evidence type="ECO:0000313" key="1">
    <source>
        <dbReference type="EMBL" id="REF31719.1"/>
    </source>
</evidence>
<organism evidence="1 2">
    <name type="scientific">Calidifontibacter indicus</name>
    <dbReference type="NCBI Taxonomy" id="419650"/>
    <lineage>
        <taxon>Bacteria</taxon>
        <taxon>Bacillati</taxon>
        <taxon>Actinomycetota</taxon>
        <taxon>Actinomycetes</taxon>
        <taxon>Micrococcales</taxon>
        <taxon>Dermacoccaceae</taxon>
        <taxon>Calidifontibacter</taxon>
    </lineage>
</organism>
<comment type="caution">
    <text evidence="1">The sequence shown here is derived from an EMBL/GenBank/DDBJ whole genome shotgun (WGS) entry which is preliminary data.</text>
</comment>
<sequence>MGETALKKVQDDLESTWKKNSDPAILSIGLALQDGCVAVRYDPNVPSSWVASLKAKSHVCVIATTSTLAKE</sequence>
<keyword evidence="2" id="KW-1185">Reference proteome</keyword>
<dbReference type="EMBL" id="QTUA01000001">
    <property type="protein sequence ID" value="REF31719.1"/>
    <property type="molecule type" value="Genomic_DNA"/>
</dbReference>